<keyword evidence="2" id="KW-1185">Reference proteome</keyword>
<evidence type="ECO:0000313" key="2">
    <source>
        <dbReference type="Proteomes" id="UP000076798"/>
    </source>
</evidence>
<sequence length="100" mass="11577">MCAADKVDRVDDYRYHTSDETRDRAKRYLKHLDMLQSRLSAWSMPPRPSRPVSPWRTLWAPRTWFAPAAPSEDVPIKAVTFAPSHAAIEMEGIPERHHLP</sequence>
<accession>A0A166EH63</accession>
<gene>
    <name evidence="1" type="ORF">SISSUDRAFT_1061063</name>
</gene>
<reference evidence="1 2" key="1">
    <citation type="journal article" date="2016" name="Mol. Biol. Evol.">
        <title>Comparative Genomics of Early-Diverging Mushroom-Forming Fungi Provides Insights into the Origins of Lignocellulose Decay Capabilities.</title>
        <authorList>
            <person name="Nagy L.G."/>
            <person name="Riley R."/>
            <person name="Tritt A."/>
            <person name="Adam C."/>
            <person name="Daum C."/>
            <person name="Floudas D."/>
            <person name="Sun H."/>
            <person name="Yadav J.S."/>
            <person name="Pangilinan J."/>
            <person name="Larsson K.H."/>
            <person name="Matsuura K."/>
            <person name="Barry K."/>
            <person name="Labutti K."/>
            <person name="Kuo R."/>
            <person name="Ohm R.A."/>
            <person name="Bhattacharya S.S."/>
            <person name="Shirouzu T."/>
            <person name="Yoshinaga Y."/>
            <person name="Martin F.M."/>
            <person name="Grigoriev I.V."/>
            <person name="Hibbett D.S."/>
        </authorList>
    </citation>
    <scope>NUCLEOTIDE SEQUENCE [LARGE SCALE GENOMIC DNA]</scope>
    <source>
        <strain evidence="1 2">HHB10207 ss-3</strain>
    </source>
</reference>
<dbReference type="AlphaFoldDB" id="A0A166EH63"/>
<organism evidence="1 2">
    <name type="scientific">Sistotremastrum suecicum HHB10207 ss-3</name>
    <dbReference type="NCBI Taxonomy" id="1314776"/>
    <lineage>
        <taxon>Eukaryota</taxon>
        <taxon>Fungi</taxon>
        <taxon>Dikarya</taxon>
        <taxon>Basidiomycota</taxon>
        <taxon>Agaricomycotina</taxon>
        <taxon>Agaricomycetes</taxon>
        <taxon>Sistotremastrales</taxon>
        <taxon>Sistotremastraceae</taxon>
        <taxon>Sistotremastrum</taxon>
    </lineage>
</organism>
<protein>
    <submittedName>
        <fullName evidence="1">Uncharacterized protein</fullName>
    </submittedName>
</protein>
<dbReference type="Proteomes" id="UP000076798">
    <property type="component" value="Unassembled WGS sequence"/>
</dbReference>
<name>A0A166EH63_9AGAM</name>
<proteinExistence type="predicted"/>
<evidence type="ECO:0000313" key="1">
    <source>
        <dbReference type="EMBL" id="KZT39586.1"/>
    </source>
</evidence>
<dbReference type="EMBL" id="KV428044">
    <property type="protein sequence ID" value="KZT39586.1"/>
    <property type="molecule type" value="Genomic_DNA"/>
</dbReference>